<evidence type="ECO:0000259" key="1">
    <source>
        <dbReference type="Pfam" id="PF02754"/>
    </source>
</evidence>
<dbReference type="PANTHER" id="PTHR30296:SF0">
    <property type="entry name" value="LACTATE UTILIZATION PROTEIN A"/>
    <property type="match status" value="1"/>
</dbReference>
<dbReference type="GO" id="GO:0005829">
    <property type="term" value="C:cytosol"/>
    <property type="evidence" value="ECO:0007669"/>
    <property type="project" value="TreeGrafter"/>
</dbReference>
<dbReference type="PANTHER" id="PTHR30296">
    <property type="entry name" value="UNCHARACTERIZED PROTEIN YKGE"/>
    <property type="match status" value="1"/>
</dbReference>
<organism evidence="2 3">
    <name type="scientific">Methylobacterium hispanicum</name>
    <dbReference type="NCBI Taxonomy" id="270350"/>
    <lineage>
        <taxon>Bacteria</taxon>
        <taxon>Pseudomonadati</taxon>
        <taxon>Pseudomonadota</taxon>
        <taxon>Alphaproteobacteria</taxon>
        <taxon>Hyphomicrobiales</taxon>
        <taxon>Methylobacteriaceae</taxon>
        <taxon>Methylobacterium</taxon>
    </lineage>
</organism>
<accession>A0AAV4ZSE6</accession>
<reference evidence="2" key="2">
    <citation type="submission" date="2021-08" db="EMBL/GenBank/DDBJ databases">
        <authorList>
            <person name="Tani A."/>
            <person name="Ola A."/>
            <person name="Ogura Y."/>
            <person name="Katsura K."/>
            <person name="Hayashi T."/>
        </authorList>
    </citation>
    <scope>NUCLEOTIDE SEQUENCE</scope>
    <source>
        <strain evidence="2">DSM 16372</strain>
    </source>
</reference>
<protein>
    <submittedName>
        <fullName evidence="2">Lactate utilization protein A</fullName>
    </submittedName>
</protein>
<sequence>MRIGLFVPCYVDAFEPEVGIATLELLERFGLEVEYPYDQTCCGQPMTNTGCHQEAAATEALFVRNFSGFDYVVAPSGSCVHQVREHLTAIPQTDEVRKVRASTYELVEFLHDVLKVEALPWARFPHKVAYHANCNALRGIGHARPSELNLPYFSKPLNLLQKVEGVELVNLARPDECCGFGGTFSVFEPAVSAKMGYDKVADQKRAGAEYVVSADSSCLMHQKGCAERLGLPLKYIHIAQVLNGAAA</sequence>
<dbReference type="InterPro" id="IPR004017">
    <property type="entry name" value="Cys_rich_dom"/>
</dbReference>
<feature type="domain" description="Cysteine-rich" evidence="1">
    <location>
        <begin position="4"/>
        <end position="83"/>
    </location>
</feature>
<dbReference type="GO" id="GO:0016491">
    <property type="term" value="F:oxidoreductase activity"/>
    <property type="evidence" value="ECO:0007669"/>
    <property type="project" value="UniProtKB-ARBA"/>
</dbReference>
<evidence type="ECO:0000313" key="3">
    <source>
        <dbReference type="Proteomes" id="UP001055247"/>
    </source>
</evidence>
<dbReference type="Pfam" id="PF02754">
    <property type="entry name" value="CCG"/>
    <property type="match status" value="2"/>
</dbReference>
<gene>
    <name evidence="2" type="primary">lutA_2</name>
    <name evidence="2" type="ORF">BHAOGJBA_4756</name>
</gene>
<reference evidence="2" key="1">
    <citation type="journal article" date="2016" name="Front. Microbiol.">
        <title>Genome Sequence of the Piezophilic, Mesophilic Sulfate-Reducing Bacterium Desulfovibrio indicus J2T.</title>
        <authorList>
            <person name="Cao J."/>
            <person name="Maignien L."/>
            <person name="Shao Z."/>
            <person name="Alain K."/>
            <person name="Jebbar M."/>
        </authorList>
    </citation>
    <scope>NUCLEOTIDE SEQUENCE</scope>
    <source>
        <strain evidence="2">DSM 16372</strain>
    </source>
</reference>
<evidence type="ECO:0000313" key="2">
    <source>
        <dbReference type="EMBL" id="GJD91208.1"/>
    </source>
</evidence>
<proteinExistence type="predicted"/>
<dbReference type="EMBL" id="BPQO01000025">
    <property type="protein sequence ID" value="GJD91208.1"/>
    <property type="molecule type" value="Genomic_DNA"/>
</dbReference>
<comment type="caution">
    <text evidence="2">The sequence shown here is derived from an EMBL/GenBank/DDBJ whole genome shotgun (WGS) entry which is preliminary data.</text>
</comment>
<name>A0AAV4ZSE6_9HYPH</name>
<dbReference type="RefSeq" id="WP_066922564.1">
    <property type="nucleotide sequence ID" value="NZ_BPQO01000025.1"/>
</dbReference>
<keyword evidence="3" id="KW-1185">Reference proteome</keyword>
<dbReference type="Proteomes" id="UP001055247">
    <property type="component" value="Unassembled WGS sequence"/>
</dbReference>
<feature type="domain" description="Cysteine-rich" evidence="1">
    <location>
        <begin position="128"/>
        <end position="221"/>
    </location>
</feature>
<dbReference type="AlphaFoldDB" id="A0AAV4ZSE6"/>